<protein>
    <recommendedName>
        <fullName evidence="4">ISKra4 family transposase</fullName>
    </recommendedName>
</protein>
<accession>A0ABZ0S9D6</accession>
<evidence type="ECO:0008006" key="4">
    <source>
        <dbReference type="Google" id="ProtNLM"/>
    </source>
</evidence>
<reference evidence="2 3" key="1">
    <citation type="journal article" date="2023" name="Microorganisms">
        <title>Thiorhodovibrio frisius and Trv. litoralis spp. nov., Two Novel Members from a Clade of Fastidious Purple Sulfur Bacteria That Exhibit Unique Red-Shifted Light-Harvesting Capabilities.</title>
        <authorList>
            <person name="Methner A."/>
            <person name="Kuzyk S.B."/>
            <person name="Petersen J."/>
            <person name="Bauer S."/>
            <person name="Brinkmann H."/>
            <person name="Sichau K."/>
            <person name="Wanner G."/>
            <person name="Wolf J."/>
            <person name="Neumann-Schaal M."/>
            <person name="Henke P."/>
            <person name="Tank M."/>
            <person name="Sproer C."/>
            <person name="Bunk B."/>
            <person name="Overmann J."/>
        </authorList>
    </citation>
    <scope>NUCLEOTIDE SEQUENCE [LARGE SCALE GENOMIC DNA]</scope>
    <source>
        <strain evidence="2 3">DSM 6702</strain>
    </source>
</reference>
<dbReference type="InterPro" id="IPR045650">
    <property type="entry name" value="DUF6399"/>
</dbReference>
<organism evidence="2 3">
    <name type="scientific">Thiorhodovibrio winogradskyi</name>
    <dbReference type="NCBI Taxonomy" id="77007"/>
    <lineage>
        <taxon>Bacteria</taxon>
        <taxon>Pseudomonadati</taxon>
        <taxon>Pseudomonadota</taxon>
        <taxon>Gammaproteobacteria</taxon>
        <taxon>Chromatiales</taxon>
        <taxon>Chromatiaceae</taxon>
        <taxon>Thiorhodovibrio</taxon>
    </lineage>
</organism>
<gene>
    <name evidence="2" type="ORF">Thiowin_02698</name>
</gene>
<proteinExistence type="predicted"/>
<name>A0ABZ0S9D6_9GAMM</name>
<dbReference type="Proteomes" id="UP001432180">
    <property type="component" value="Chromosome"/>
</dbReference>
<dbReference type="Pfam" id="PF19936">
    <property type="entry name" value="DUF6399"/>
    <property type="match status" value="1"/>
</dbReference>
<dbReference type="RefSeq" id="WP_328983475.1">
    <property type="nucleotide sequence ID" value="NZ_CP121472.1"/>
</dbReference>
<evidence type="ECO:0000256" key="1">
    <source>
        <dbReference type="SAM" id="MobiDB-lite"/>
    </source>
</evidence>
<feature type="compositionally biased region" description="Basic residues" evidence="1">
    <location>
        <begin position="556"/>
        <end position="565"/>
    </location>
</feature>
<sequence length="574" mass="63129">MPDAPTTVDSSAERRPTPIHDRLDRANRRQAVAQAQQAWQSQRAAAASAGVARGTLRHWNTPAETSLAAPAGLAVFCETPEGVEWLRRVQMAAHWSISEQGGAGVRVVCQFLERSGLSAFIAASYGTQQAFQAELERQIVSEASDLSETLAKTMPHRTLSVAEDETWQDGMRLVAIEPVSNFILLEQASAARSAAAWSQALKCGLAGFKVTVVQGISDEAKGLLAHVERDQGAHHSTDLFHLQHEVSKAMSLALGRAEQRAETDETMAKAHWQAHCAAEQTYHRQHHGPGRPPALAVRIDRALEAYVQASLARERAQAQRAESKALIGAFSAVDHPYELEQGQAQTPAQLQTNLAGLFARLEALAEEVDLSERLCAHLAKAKRLTNSLVATLAFFFMTVNTRVQALDLAPAIEQAMLNDLIPALYLERAAARSSRAEQRHRLLALSAERLAPLQQPAHPIQSLDEETRRYLEQVAGDCADLFQRSSSCVEGRNGVLALYQHGHHRLSPRKQQVLTALHNFSIRRPDGTTAAERFFAQPHPSLFEQVLERMPWPARPARRRPRPAKPPHLTLVAA</sequence>
<feature type="region of interest" description="Disordered" evidence="1">
    <location>
        <begin position="554"/>
        <end position="574"/>
    </location>
</feature>
<evidence type="ECO:0000313" key="2">
    <source>
        <dbReference type="EMBL" id="WPL17663.1"/>
    </source>
</evidence>
<keyword evidence="3" id="KW-1185">Reference proteome</keyword>
<dbReference type="EMBL" id="CP121472">
    <property type="protein sequence ID" value="WPL17663.1"/>
    <property type="molecule type" value="Genomic_DNA"/>
</dbReference>
<evidence type="ECO:0000313" key="3">
    <source>
        <dbReference type="Proteomes" id="UP001432180"/>
    </source>
</evidence>